<gene>
    <name evidence="1" type="ORF">E6C51_10675</name>
</gene>
<protein>
    <submittedName>
        <fullName evidence="1">Uncharacterized protein</fullName>
    </submittedName>
</protein>
<reference evidence="1 2" key="1">
    <citation type="submission" date="2019-04" db="EMBL/GenBank/DDBJ databases">
        <title>Rhizobium terrae sp. nov., isolated from a paddy soil.</title>
        <authorList>
            <person name="Lin S.-Y."/>
            <person name="Hameed A."/>
            <person name="Huang H.-I."/>
            <person name="Young C.-C."/>
        </authorList>
    </citation>
    <scope>NUCLEOTIDE SEQUENCE [LARGE SCALE GENOMIC DNA]</scope>
    <source>
        <strain evidence="1 2">CC-HIH110</strain>
    </source>
</reference>
<dbReference type="AlphaFoldDB" id="A0A4S3ZWG3"/>
<name>A0A4S3ZWG3_9HYPH</name>
<proteinExistence type="predicted"/>
<comment type="caution">
    <text evidence="1">The sequence shown here is derived from an EMBL/GenBank/DDBJ whole genome shotgun (WGS) entry which is preliminary data.</text>
</comment>
<dbReference type="Proteomes" id="UP000310754">
    <property type="component" value="Unassembled WGS sequence"/>
</dbReference>
<sequence length="234" mass="26289">MSNSVSTACSLVRALGVVTGHNETWSDLQIMNLAKKFAMKPGGRAEAFLNHYLNGSGTDEVFSMKALLDEDTGVRSKIFREINAEADRHEAAQHPLKGMAGIIPIHQTDFQNQDWQYATGALNVEWEFVEEAVQRTIKVLKVKVWTRNLYRWHPEAHRFTQCVHVAAQNLQSPQREVRFTMPPTGFAGSVTGTGKPAELEITDYKKAKDFRMISTRDIIAIPRTSKTKAQQAMS</sequence>
<evidence type="ECO:0000313" key="1">
    <source>
        <dbReference type="EMBL" id="THF50206.1"/>
    </source>
</evidence>
<dbReference type="EMBL" id="SSOA01000004">
    <property type="protein sequence ID" value="THF50206.1"/>
    <property type="molecule type" value="Genomic_DNA"/>
</dbReference>
<keyword evidence="2" id="KW-1185">Reference proteome</keyword>
<evidence type="ECO:0000313" key="2">
    <source>
        <dbReference type="Proteomes" id="UP000310754"/>
    </source>
</evidence>
<accession>A0A4S3ZWG3</accession>
<dbReference type="RefSeq" id="WP_190235925.1">
    <property type="nucleotide sequence ID" value="NZ_SSOA01000004.1"/>
</dbReference>
<organism evidence="1 2">
    <name type="scientific">Allorhizobium terrae</name>
    <dbReference type="NCBI Taxonomy" id="1848972"/>
    <lineage>
        <taxon>Bacteria</taxon>
        <taxon>Pseudomonadati</taxon>
        <taxon>Pseudomonadota</taxon>
        <taxon>Alphaproteobacteria</taxon>
        <taxon>Hyphomicrobiales</taxon>
        <taxon>Rhizobiaceae</taxon>
        <taxon>Rhizobium/Agrobacterium group</taxon>
        <taxon>Allorhizobium</taxon>
    </lineage>
</organism>